<keyword evidence="6" id="KW-0175">Coiled coil</keyword>
<feature type="compositionally biased region" description="Low complexity" evidence="7">
    <location>
        <begin position="648"/>
        <end position="673"/>
    </location>
</feature>
<keyword evidence="5" id="KW-0131">Cell cycle</keyword>
<evidence type="ECO:0000313" key="10">
    <source>
        <dbReference type="Proteomes" id="UP000016930"/>
    </source>
</evidence>
<feature type="region of interest" description="Disordered" evidence="7">
    <location>
        <begin position="646"/>
        <end position="683"/>
    </location>
</feature>
<dbReference type="InterPro" id="IPR046347">
    <property type="entry name" value="bZIP_sf"/>
</dbReference>
<dbReference type="GO" id="GO:0003700">
    <property type="term" value="F:DNA-binding transcription factor activity"/>
    <property type="evidence" value="ECO:0007669"/>
    <property type="project" value="InterPro"/>
</dbReference>
<feature type="compositionally biased region" description="Polar residues" evidence="7">
    <location>
        <begin position="1008"/>
        <end position="1023"/>
    </location>
</feature>
<name>M2QY30_CERS8</name>
<accession>M2QY30</accession>
<dbReference type="InterPro" id="IPR024790">
    <property type="entry name" value="APC4_long_dom"/>
</dbReference>
<keyword evidence="4" id="KW-0833">Ubl conjugation pathway</keyword>
<gene>
    <name evidence="9" type="ORF">CERSUDRAFT_42528</name>
</gene>
<keyword evidence="10" id="KW-1185">Reference proteome</keyword>
<dbReference type="GO" id="GO:0051301">
    <property type="term" value="P:cell division"/>
    <property type="evidence" value="ECO:0007669"/>
    <property type="project" value="UniProtKB-KW"/>
</dbReference>
<dbReference type="AlphaFoldDB" id="M2QY30"/>
<dbReference type="InterPro" id="IPR024789">
    <property type="entry name" value="APC4"/>
</dbReference>
<protein>
    <recommendedName>
        <fullName evidence="1">Anaphase-promoting complex subunit 4</fullName>
    </recommendedName>
</protein>
<dbReference type="Gene3D" id="1.20.5.170">
    <property type="match status" value="1"/>
</dbReference>
<feature type="region of interest" description="Disordered" evidence="7">
    <location>
        <begin position="1001"/>
        <end position="1059"/>
    </location>
</feature>
<organism evidence="9 10">
    <name type="scientific">Ceriporiopsis subvermispora (strain B)</name>
    <name type="common">White-rot fungus</name>
    <name type="synonym">Gelatoporia subvermispora</name>
    <dbReference type="NCBI Taxonomy" id="914234"/>
    <lineage>
        <taxon>Eukaryota</taxon>
        <taxon>Fungi</taxon>
        <taxon>Dikarya</taxon>
        <taxon>Basidiomycota</taxon>
        <taxon>Agaricomycotina</taxon>
        <taxon>Agaricomycetes</taxon>
        <taxon>Polyporales</taxon>
        <taxon>Gelatoporiaceae</taxon>
        <taxon>Gelatoporia</taxon>
    </lineage>
</organism>
<evidence type="ECO:0000256" key="3">
    <source>
        <dbReference type="ARBA" id="ARBA00022776"/>
    </source>
</evidence>
<evidence type="ECO:0000256" key="5">
    <source>
        <dbReference type="ARBA" id="ARBA00023306"/>
    </source>
</evidence>
<evidence type="ECO:0000256" key="7">
    <source>
        <dbReference type="SAM" id="MobiDB-lite"/>
    </source>
</evidence>
<feature type="region of interest" description="Disordered" evidence="7">
    <location>
        <begin position="750"/>
        <end position="782"/>
    </location>
</feature>
<dbReference type="Pfam" id="PF12896">
    <property type="entry name" value="ANAPC4"/>
    <property type="match status" value="1"/>
</dbReference>
<keyword evidence="3" id="KW-0498">Mitosis</keyword>
<dbReference type="PANTHER" id="PTHR13260:SF0">
    <property type="entry name" value="ANAPHASE-PROMOTING COMPLEX SUBUNIT 4"/>
    <property type="match status" value="1"/>
</dbReference>
<feature type="region of interest" description="Disordered" evidence="7">
    <location>
        <begin position="868"/>
        <end position="889"/>
    </location>
</feature>
<feature type="domain" description="BZIP" evidence="8">
    <location>
        <begin position="678"/>
        <end position="692"/>
    </location>
</feature>
<dbReference type="SMART" id="SM00338">
    <property type="entry name" value="BRLZ"/>
    <property type="match status" value="1"/>
</dbReference>
<dbReference type="GO" id="GO:0031145">
    <property type="term" value="P:anaphase-promoting complex-dependent catabolic process"/>
    <property type="evidence" value="ECO:0007669"/>
    <property type="project" value="InterPro"/>
</dbReference>
<evidence type="ECO:0000313" key="9">
    <source>
        <dbReference type="EMBL" id="EMD42038.1"/>
    </source>
</evidence>
<evidence type="ECO:0000256" key="1">
    <source>
        <dbReference type="ARBA" id="ARBA00016067"/>
    </source>
</evidence>
<dbReference type="GO" id="GO:0034399">
    <property type="term" value="C:nuclear periphery"/>
    <property type="evidence" value="ECO:0007669"/>
    <property type="project" value="TreeGrafter"/>
</dbReference>
<evidence type="ECO:0000256" key="2">
    <source>
        <dbReference type="ARBA" id="ARBA00022618"/>
    </source>
</evidence>
<evidence type="ECO:0000256" key="6">
    <source>
        <dbReference type="SAM" id="Coils"/>
    </source>
</evidence>
<sequence>MQLTLLSKTGSAHSILKGQPLLDPLQDDSQRLTTADLFAFRGAQARAAGEPSLPSVISSWPSLPTDSSAASIKPTTVGGTYCDETLDEDDNLNLDSVLAVSLDSGHLHCFVDGSFPLGAIALPDNHSVVSLVKTQDLLCAHLAPSDSLQPSSVALHPCIIQVPHLTQRALRDVARVSSSARELTWYTMRVVKEMRATWFGSESQGGVRELGPKWMRALEKRQKEDFGVHEPNAMLDLTSLLATGRASESLSDFFGSGDQMSERGLQKWESSVVDALTKLRNYAEKRVAPACQRLHLLLEEVQGWSQLPQYKACDFRTGDIDDSLQLVSRAIVIANWLAAATRREMIRFKEFMAWLRYETSRLNTDPHNPPPLRHDILEVNDYMMSGLVASPIDKWFMGPVPQLLPKDLGVATEPLELSTMMQKARHALKEPNQLSGQSPAKHKDLSHLDRNLDSLIQDFASRCQRIFAEASHATARSAIITPRSIPARIGGSTVRDVAAGSEPLVRERTTVDREVVCIARLQHSLQGGPSVQLSVAAMQCCIPRENEAGDRVPMHILDAEFFDESTLIVVYRFESEKGSAFLATVGYSELSFQLIESRDYVNELAREDLMVDLLEHLRKGQLSYAPIPVIRSRKLRGCTEGKVNLAVPSAMAPNSPSPPSKASSGDDSSKGISEAAMRKKKNADAQAAFRARRANYIATLEETVTNLEAVVIQLQNSCKEARNEVGALREENARLRQEVKHRERMWRRFSQMKGADHSPDSQSEDYPPLSPYPSHTPPCTANSMAAANVSHYPDDTMRYSTDQQPMSYHPGAQDYQQRSPALGFAGVDPDASADGRIHHINPQRVSRYGEYAPYQMDAVGNSDGAWQNGAMSNAGDPAGLEGSSAAHSPTYIESPSLTASDLSYPSRYQLVDEQKIPLAPLNTSAPYMFAASRSISPAVSTPTSTASSVSSTPFQFTFPESAISQDRPDFGYRRHNGGPELMLHGGTADISLLTSRNDPTRYALGSRNAISQTTSPYSTVENGSNDDTDSASYPYSARTRGRPGLASQRASRSPSPGPPAICGTLAVIKAQAFGALRRTRTKTKRGADGAAKAAVDALEARGINMGIALGPASKRARHHHDDDMQT</sequence>
<dbReference type="PROSITE" id="PS00036">
    <property type="entry name" value="BZIP_BASIC"/>
    <property type="match status" value="1"/>
</dbReference>
<dbReference type="STRING" id="914234.M2QY30"/>
<dbReference type="EMBL" id="KB445791">
    <property type="protein sequence ID" value="EMD42038.1"/>
    <property type="molecule type" value="Genomic_DNA"/>
</dbReference>
<evidence type="ECO:0000256" key="4">
    <source>
        <dbReference type="ARBA" id="ARBA00022786"/>
    </source>
</evidence>
<dbReference type="GO" id="GO:0005680">
    <property type="term" value="C:anaphase-promoting complex"/>
    <property type="evidence" value="ECO:0007669"/>
    <property type="project" value="InterPro"/>
</dbReference>
<evidence type="ECO:0000259" key="8">
    <source>
        <dbReference type="PROSITE" id="PS00036"/>
    </source>
</evidence>
<dbReference type="HOGENOM" id="CLU_279131_0_0_1"/>
<dbReference type="SUPFAM" id="SSF57959">
    <property type="entry name" value="Leucine zipper domain"/>
    <property type="match status" value="1"/>
</dbReference>
<dbReference type="GO" id="GO:0070979">
    <property type="term" value="P:protein K11-linked ubiquitination"/>
    <property type="evidence" value="ECO:0007669"/>
    <property type="project" value="TreeGrafter"/>
</dbReference>
<dbReference type="Proteomes" id="UP000016930">
    <property type="component" value="Unassembled WGS sequence"/>
</dbReference>
<dbReference type="OrthoDB" id="10259843at2759"/>
<proteinExistence type="predicted"/>
<reference evidence="9 10" key="1">
    <citation type="journal article" date="2012" name="Proc. Natl. Acad. Sci. U.S.A.">
        <title>Comparative genomics of Ceriporiopsis subvermispora and Phanerochaete chrysosporium provide insight into selective ligninolysis.</title>
        <authorList>
            <person name="Fernandez-Fueyo E."/>
            <person name="Ruiz-Duenas F.J."/>
            <person name="Ferreira P."/>
            <person name="Floudas D."/>
            <person name="Hibbett D.S."/>
            <person name="Canessa P."/>
            <person name="Larrondo L.F."/>
            <person name="James T.Y."/>
            <person name="Seelenfreund D."/>
            <person name="Lobos S."/>
            <person name="Polanco R."/>
            <person name="Tello M."/>
            <person name="Honda Y."/>
            <person name="Watanabe T."/>
            <person name="Watanabe T."/>
            <person name="Ryu J.S."/>
            <person name="Kubicek C.P."/>
            <person name="Schmoll M."/>
            <person name="Gaskell J."/>
            <person name="Hammel K.E."/>
            <person name="St John F.J."/>
            <person name="Vanden Wymelenberg A."/>
            <person name="Sabat G."/>
            <person name="Splinter BonDurant S."/>
            <person name="Syed K."/>
            <person name="Yadav J.S."/>
            <person name="Doddapaneni H."/>
            <person name="Subramanian V."/>
            <person name="Lavin J.L."/>
            <person name="Oguiza J.A."/>
            <person name="Perez G."/>
            <person name="Pisabarro A.G."/>
            <person name="Ramirez L."/>
            <person name="Santoyo F."/>
            <person name="Master E."/>
            <person name="Coutinho P.M."/>
            <person name="Henrissat B."/>
            <person name="Lombard V."/>
            <person name="Magnuson J.K."/>
            <person name="Kuees U."/>
            <person name="Hori C."/>
            <person name="Igarashi K."/>
            <person name="Samejima M."/>
            <person name="Held B.W."/>
            <person name="Barry K.W."/>
            <person name="LaButti K.M."/>
            <person name="Lapidus A."/>
            <person name="Lindquist E.A."/>
            <person name="Lucas S.M."/>
            <person name="Riley R."/>
            <person name="Salamov A.A."/>
            <person name="Hoffmeister D."/>
            <person name="Schwenk D."/>
            <person name="Hadar Y."/>
            <person name="Yarden O."/>
            <person name="de Vries R.P."/>
            <person name="Wiebenga A."/>
            <person name="Stenlid J."/>
            <person name="Eastwood D."/>
            <person name="Grigoriev I.V."/>
            <person name="Berka R.M."/>
            <person name="Blanchette R.A."/>
            <person name="Kersten P."/>
            <person name="Martinez A.T."/>
            <person name="Vicuna R."/>
            <person name="Cullen D."/>
        </authorList>
    </citation>
    <scope>NUCLEOTIDE SEQUENCE [LARGE SCALE GENOMIC DNA]</scope>
    <source>
        <strain evidence="9 10">B</strain>
    </source>
</reference>
<feature type="coiled-coil region" evidence="6">
    <location>
        <begin position="697"/>
        <end position="745"/>
    </location>
</feature>
<dbReference type="InterPro" id="IPR004827">
    <property type="entry name" value="bZIP"/>
</dbReference>
<keyword evidence="2" id="KW-0132">Cell division</keyword>
<dbReference type="PANTHER" id="PTHR13260">
    <property type="entry name" value="ANAPHASE PROMOTING COMPLEX SUBUNIT 4 APC4"/>
    <property type="match status" value="1"/>
</dbReference>